<comment type="similarity">
    <text evidence="1">Belongs to the peptidase S9C family.</text>
</comment>
<comment type="caution">
    <text evidence="5">The sequence shown here is derived from an EMBL/GenBank/DDBJ whole genome shotgun (WGS) entry which is preliminary data.</text>
</comment>
<feature type="domain" description="Peptidase S9 prolyl oligopeptidase catalytic" evidence="4">
    <location>
        <begin position="1"/>
        <end position="189"/>
    </location>
</feature>
<dbReference type="AlphaFoldDB" id="A0A4S4KUG2"/>
<dbReference type="Proteomes" id="UP000309038">
    <property type="component" value="Unassembled WGS sequence"/>
</dbReference>
<reference evidence="5 6" key="1">
    <citation type="submission" date="2019-02" db="EMBL/GenBank/DDBJ databases">
        <title>Genome sequencing of the rare red list fungi Phlebia centrifuga.</title>
        <authorList>
            <person name="Buettner E."/>
            <person name="Kellner H."/>
        </authorList>
    </citation>
    <scope>NUCLEOTIDE SEQUENCE [LARGE SCALE GENOMIC DNA]</scope>
    <source>
        <strain evidence="5 6">DSM 108282</strain>
    </source>
</reference>
<evidence type="ECO:0000256" key="3">
    <source>
        <dbReference type="ARBA" id="ARBA00032829"/>
    </source>
</evidence>
<evidence type="ECO:0000259" key="4">
    <source>
        <dbReference type="Pfam" id="PF00326"/>
    </source>
</evidence>
<protein>
    <recommendedName>
        <fullName evidence="3">Dipeptidyl-peptidase V</fullName>
    </recommendedName>
</protein>
<keyword evidence="6" id="KW-1185">Reference proteome</keyword>
<dbReference type="Gene3D" id="3.40.50.1820">
    <property type="entry name" value="alpha/beta hydrolase"/>
    <property type="match status" value="1"/>
</dbReference>
<evidence type="ECO:0000313" key="6">
    <source>
        <dbReference type="Proteomes" id="UP000309038"/>
    </source>
</evidence>
<gene>
    <name evidence="5" type="ORF">EW026_g482</name>
</gene>
<accession>A0A4S4KUG2</accession>
<dbReference type="Pfam" id="PF00326">
    <property type="entry name" value="Peptidase_S9"/>
    <property type="match status" value="1"/>
</dbReference>
<evidence type="ECO:0000256" key="1">
    <source>
        <dbReference type="ARBA" id="ARBA00010040"/>
    </source>
</evidence>
<organism evidence="5 6">
    <name type="scientific">Hermanssonia centrifuga</name>
    <dbReference type="NCBI Taxonomy" id="98765"/>
    <lineage>
        <taxon>Eukaryota</taxon>
        <taxon>Fungi</taxon>
        <taxon>Dikarya</taxon>
        <taxon>Basidiomycota</taxon>
        <taxon>Agaricomycotina</taxon>
        <taxon>Agaricomycetes</taxon>
        <taxon>Polyporales</taxon>
        <taxon>Meruliaceae</taxon>
        <taxon>Hermanssonia</taxon>
    </lineage>
</organism>
<evidence type="ECO:0000256" key="2">
    <source>
        <dbReference type="ARBA" id="ARBA00022801"/>
    </source>
</evidence>
<dbReference type="InterPro" id="IPR029058">
    <property type="entry name" value="AB_hydrolase_fold"/>
</dbReference>
<dbReference type="PANTHER" id="PTHR42776">
    <property type="entry name" value="SERINE PEPTIDASE S9 FAMILY MEMBER"/>
    <property type="match status" value="1"/>
</dbReference>
<dbReference type="GO" id="GO:0004252">
    <property type="term" value="F:serine-type endopeptidase activity"/>
    <property type="evidence" value="ECO:0007669"/>
    <property type="project" value="TreeGrafter"/>
</dbReference>
<keyword evidence="2" id="KW-0378">Hydrolase</keyword>
<evidence type="ECO:0000313" key="5">
    <source>
        <dbReference type="EMBL" id="THH02372.1"/>
    </source>
</evidence>
<dbReference type="EMBL" id="SGPJ01000007">
    <property type="protein sequence ID" value="THH02372.1"/>
    <property type="molecule type" value="Genomic_DNA"/>
</dbReference>
<dbReference type="SUPFAM" id="SSF53474">
    <property type="entry name" value="alpha/beta-Hydrolases"/>
    <property type="match status" value="1"/>
</dbReference>
<name>A0A4S4KUG2_9APHY</name>
<proteinExistence type="inferred from homology"/>
<dbReference type="PANTHER" id="PTHR42776:SF4">
    <property type="entry name" value="ACYLAMINO-ACID-RELEASING ENZYME"/>
    <property type="match status" value="1"/>
</dbReference>
<dbReference type="GO" id="GO:0006508">
    <property type="term" value="P:proteolysis"/>
    <property type="evidence" value="ECO:0007669"/>
    <property type="project" value="InterPro"/>
</dbReference>
<sequence length="202" mass="22136">MPNYTGSLGFGEKYVKKLLGQIGSLDIQDCIATVCHLVDLGISSNGAGKQFLSGGSHGGFILGHLIGQFPDVFSGAVLRNPVVSLGEISTSDIPDWYYEESGLVFSAASVVTPEIYQKMFEMSPIAHIDAVVTPVMLLIGEQDKRVPNTQGINYYHALKAQGKWVEMLCLKEDNHSLDSVEGQRISYEATKYLYDTVRLTKK</sequence>
<dbReference type="InterPro" id="IPR001375">
    <property type="entry name" value="Peptidase_S9_cat"/>
</dbReference>